<evidence type="ECO:0000313" key="1">
    <source>
        <dbReference type="EMBL" id="TEB31119.1"/>
    </source>
</evidence>
<sequence>MPATRPGWNVLQSLELHVAGIELLGTIENGEDVSTFLDDWWVYWYVSWGIPKPRTYQEIVDITGFITEYQWNSPARVARMRRLRHGLLNDIEALHVSGIDLNVDRPAHHTTWFADTIRVFRVMEHLEVQGDEYEETP</sequence>
<keyword evidence="2" id="KW-1185">Reference proteome</keyword>
<evidence type="ECO:0000313" key="2">
    <source>
        <dbReference type="Proteomes" id="UP000298030"/>
    </source>
</evidence>
<proteinExistence type="predicted"/>
<gene>
    <name evidence="1" type="ORF">FA13DRAFT_1709962</name>
</gene>
<name>A0A4Y7TC20_COPMI</name>
<dbReference type="OrthoDB" id="3106683at2759"/>
<protein>
    <submittedName>
        <fullName evidence="1">Uncharacterized protein</fullName>
    </submittedName>
</protein>
<reference evidence="1 2" key="1">
    <citation type="journal article" date="2019" name="Nat. Ecol. Evol.">
        <title>Megaphylogeny resolves global patterns of mushroom evolution.</title>
        <authorList>
            <person name="Varga T."/>
            <person name="Krizsan K."/>
            <person name="Foldi C."/>
            <person name="Dima B."/>
            <person name="Sanchez-Garcia M."/>
            <person name="Sanchez-Ramirez S."/>
            <person name="Szollosi G.J."/>
            <person name="Szarkandi J.G."/>
            <person name="Papp V."/>
            <person name="Albert L."/>
            <person name="Andreopoulos W."/>
            <person name="Angelini C."/>
            <person name="Antonin V."/>
            <person name="Barry K.W."/>
            <person name="Bougher N.L."/>
            <person name="Buchanan P."/>
            <person name="Buyck B."/>
            <person name="Bense V."/>
            <person name="Catcheside P."/>
            <person name="Chovatia M."/>
            <person name="Cooper J."/>
            <person name="Damon W."/>
            <person name="Desjardin D."/>
            <person name="Finy P."/>
            <person name="Geml J."/>
            <person name="Haridas S."/>
            <person name="Hughes K."/>
            <person name="Justo A."/>
            <person name="Karasinski D."/>
            <person name="Kautmanova I."/>
            <person name="Kiss B."/>
            <person name="Kocsube S."/>
            <person name="Kotiranta H."/>
            <person name="LaButti K.M."/>
            <person name="Lechner B.E."/>
            <person name="Liimatainen K."/>
            <person name="Lipzen A."/>
            <person name="Lukacs Z."/>
            <person name="Mihaltcheva S."/>
            <person name="Morgado L.N."/>
            <person name="Niskanen T."/>
            <person name="Noordeloos M.E."/>
            <person name="Ohm R.A."/>
            <person name="Ortiz-Santana B."/>
            <person name="Ovrebo C."/>
            <person name="Racz N."/>
            <person name="Riley R."/>
            <person name="Savchenko A."/>
            <person name="Shiryaev A."/>
            <person name="Soop K."/>
            <person name="Spirin V."/>
            <person name="Szebenyi C."/>
            <person name="Tomsovsky M."/>
            <person name="Tulloss R.E."/>
            <person name="Uehling J."/>
            <person name="Grigoriev I.V."/>
            <person name="Vagvolgyi C."/>
            <person name="Papp T."/>
            <person name="Martin F.M."/>
            <person name="Miettinen O."/>
            <person name="Hibbett D.S."/>
            <person name="Nagy L.G."/>
        </authorList>
    </citation>
    <scope>NUCLEOTIDE SEQUENCE [LARGE SCALE GENOMIC DNA]</scope>
    <source>
        <strain evidence="1 2">FP101781</strain>
    </source>
</reference>
<dbReference type="AlphaFoldDB" id="A0A4Y7TC20"/>
<accession>A0A4Y7TC20</accession>
<comment type="caution">
    <text evidence="1">The sequence shown here is derived from an EMBL/GenBank/DDBJ whole genome shotgun (WGS) entry which is preliminary data.</text>
</comment>
<dbReference type="EMBL" id="QPFP01000020">
    <property type="protein sequence ID" value="TEB31119.1"/>
    <property type="molecule type" value="Genomic_DNA"/>
</dbReference>
<organism evidence="1 2">
    <name type="scientific">Coprinellus micaceus</name>
    <name type="common">Glistening ink-cap mushroom</name>
    <name type="synonym">Coprinus micaceus</name>
    <dbReference type="NCBI Taxonomy" id="71717"/>
    <lineage>
        <taxon>Eukaryota</taxon>
        <taxon>Fungi</taxon>
        <taxon>Dikarya</taxon>
        <taxon>Basidiomycota</taxon>
        <taxon>Agaricomycotina</taxon>
        <taxon>Agaricomycetes</taxon>
        <taxon>Agaricomycetidae</taxon>
        <taxon>Agaricales</taxon>
        <taxon>Agaricineae</taxon>
        <taxon>Psathyrellaceae</taxon>
        <taxon>Coprinellus</taxon>
    </lineage>
</organism>
<dbReference type="Proteomes" id="UP000298030">
    <property type="component" value="Unassembled WGS sequence"/>
</dbReference>